<evidence type="ECO:0000256" key="1">
    <source>
        <dbReference type="SAM" id="Phobius"/>
    </source>
</evidence>
<dbReference type="Pfam" id="PF00561">
    <property type="entry name" value="Abhydrolase_1"/>
    <property type="match status" value="1"/>
</dbReference>
<dbReference type="PANTHER" id="PTHR43433:SF5">
    <property type="entry name" value="AB HYDROLASE-1 DOMAIN-CONTAINING PROTEIN"/>
    <property type="match status" value="1"/>
</dbReference>
<evidence type="ECO:0000313" key="4">
    <source>
        <dbReference type="Proteomes" id="UP000576393"/>
    </source>
</evidence>
<dbReference type="PANTHER" id="PTHR43433">
    <property type="entry name" value="HYDROLASE, ALPHA/BETA FOLD FAMILY PROTEIN"/>
    <property type="match status" value="1"/>
</dbReference>
<evidence type="ECO:0000313" key="3">
    <source>
        <dbReference type="EMBL" id="NYF43421.1"/>
    </source>
</evidence>
<name>A0A852VAC1_9ACTN</name>
<evidence type="ECO:0000259" key="2">
    <source>
        <dbReference type="Pfam" id="PF00561"/>
    </source>
</evidence>
<dbReference type="InterPro" id="IPR050471">
    <property type="entry name" value="AB_hydrolase"/>
</dbReference>
<reference evidence="3 4" key="1">
    <citation type="submission" date="2020-07" db="EMBL/GenBank/DDBJ databases">
        <title>Sequencing the genomes of 1000 actinobacteria strains.</title>
        <authorList>
            <person name="Klenk H.-P."/>
        </authorList>
    </citation>
    <scope>NUCLEOTIDE SEQUENCE [LARGE SCALE GENOMIC DNA]</scope>
    <source>
        <strain evidence="3 4">DSM 45763</strain>
    </source>
</reference>
<dbReference type="EMBL" id="JACCCO010000003">
    <property type="protein sequence ID" value="NYF43421.1"/>
    <property type="molecule type" value="Genomic_DNA"/>
</dbReference>
<accession>A0A852VAC1</accession>
<dbReference type="InterPro" id="IPR029058">
    <property type="entry name" value="AB_hydrolase_fold"/>
</dbReference>
<comment type="caution">
    <text evidence="3">The sequence shown here is derived from an EMBL/GenBank/DDBJ whole genome shotgun (WGS) entry which is preliminary data.</text>
</comment>
<organism evidence="3 4">
    <name type="scientific">Streptosporangium sandarakinum</name>
    <dbReference type="NCBI Taxonomy" id="1260955"/>
    <lineage>
        <taxon>Bacteria</taxon>
        <taxon>Bacillati</taxon>
        <taxon>Actinomycetota</taxon>
        <taxon>Actinomycetes</taxon>
        <taxon>Streptosporangiales</taxon>
        <taxon>Streptosporangiaceae</taxon>
        <taxon>Streptosporangium</taxon>
    </lineage>
</organism>
<protein>
    <submittedName>
        <fullName evidence="3">Pimeloyl-ACP methyl ester carboxylesterase</fullName>
    </submittedName>
</protein>
<keyword evidence="1" id="KW-1133">Transmembrane helix</keyword>
<keyword evidence="1" id="KW-0812">Transmembrane</keyword>
<dbReference type="AlphaFoldDB" id="A0A852VAC1"/>
<gene>
    <name evidence="3" type="ORF">HDA43_005648</name>
</gene>
<dbReference type="SUPFAM" id="SSF53474">
    <property type="entry name" value="alpha/beta-Hydrolases"/>
    <property type="match status" value="1"/>
</dbReference>
<dbReference type="Proteomes" id="UP000576393">
    <property type="component" value="Unassembled WGS sequence"/>
</dbReference>
<keyword evidence="4" id="KW-1185">Reference proteome</keyword>
<feature type="transmembrane region" description="Helical" evidence="1">
    <location>
        <begin position="12"/>
        <end position="32"/>
    </location>
</feature>
<keyword evidence="1" id="KW-0472">Membrane</keyword>
<dbReference type="Gene3D" id="3.40.50.1820">
    <property type="entry name" value="alpha/beta hydrolase"/>
    <property type="match status" value="1"/>
</dbReference>
<feature type="domain" description="AB hydrolase-1" evidence="2">
    <location>
        <begin position="72"/>
        <end position="321"/>
    </location>
</feature>
<dbReference type="InterPro" id="IPR000073">
    <property type="entry name" value="AB_hydrolase_1"/>
</dbReference>
<sequence length="341" mass="36868">MTRRRRIVRIAGRMLAVLAGVPVVGAAALLLWDGGIDAGPRRELVPGVRIDLRTAATRLGPVEYDLYGSRGPVLLSVHAGLGGADQGRLFASWLQDDGLRILSPSRPGYLGTPLESGRTNEEQADLLAALLDELGIDRVGVLAISAGSPVGYTFAARHPDRVWALVSVGGVSGPQPGGSPSPLRRTFLNTVGQKLVRLTEKISLSTVVEGTLDETSTFDSRRRAERVSYIMGTPRARTFFEAMFDTTFPYPKRWPGTDNDAAQARRADPPLERVKAPALLIHGTQDGDVPFAHAESAARRIPGAELYRMERDDHLGFWLGPSATRAQAAARTFLRRHAPNG</sequence>
<dbReference type="RefSeq" id="WP_179826924.1">
    <property type="nucleotide sequence ID" value="NZ_JACCCO010000003.1"/>
</dbReference>
<dbReference type="GO" id="GO:0003824">
    <property type="term" value="F:catalytic activity"/>
    <property type="evidence" value="ECO:0007669"/>
    <property type="project" value="UniProtKB-ARBA"/>
</dbReference>
<proteinExistence type="predicted"/>